<gene>
    <name evidence="6" type="primary">ruvA</name>
    <name evidence="8" type="ORF">J120_04345</name>
</gene>
<dbReference type="Proteomes" id="UP000032214">
    <property type="component" value="Unassembled WGS sequence"/>
</dbReference>
<comment type="caution">
    <text evidence="8">The sequence shown here is derived from an EMBL/GenBank/DDBJ whole genome shotgun (WGS) entry which is preliminary data.</text>
</comment>
<dbReference type="EMBL" id="ARQD01000004">
    <property type="protein sequence ID" value="KIX84941.1"/>
    <property type="molecule type" value="Genomic_DNA"/>
</dbReference>
<dbReference type="SUPFAM" id="SSF47781">
    <property type="entry name" value="RuvA domain 2-like"/>
    <property type="match status" value="1"/>
</dbReference>
<feature type="region of interest" description="Domain III" evidence="6">
    <location>
        <begin position="151"/>
        <end position="199"/>
    </location>
</feature>
<dbReference type="Gene3D" id="2.40.50.140">
    <property type="entry name" value="Nucleic acid-binding proteins"/>
    <property type="match status" value="1"/>
</dbReference>
<evidence type="ECO:0000259" key="7">
    <source>
        <dbReference type="SMART" id="SM00278"/>
    </source>
</evidence>
<dbReference type="AlphaFoldDB" id="A0A0D2JD97"/>
<dbReference type="GO" id="GO:0005524">
    <property type="term" value="F:ATP binding"/>
    <property type="evidence" value="ECO:0007669"/>
    <property type="project" value="InterPro"/>
</dbReference>
<accession>A0A0D2JD97</accession>
<dbReference type="Gene3D" id="1.10.150.20">
    <property type="entry name" value="5' to 3' exonuclease, C-terminal subdomain"/>
    <property type="match status" value="1"/>
</dbReference>
<feature type="domain" description="Helix-hairpin-helix DNA-binding motif class 1" evidence="7">
    <location>
        <begin position="71"/>
        <end position="90"/>
    </location>
</feature>
<dbReference type="SUPFAM" id="SSF50249">
    <property type="entry name" value="Nucleic acid-binding proteins"/>
    <property type="match status" value="1"/>
</dbReference>
<keyword evidence="1 6" id="KW-0963">Cytoplasm</keyword>
<evidence type="ECO:0000256" key="3">
    <source>
        <dbReference type="ARBA" id="ARBA00023125"/>
    </source>
</evidence>
<feature type="domain" description="Helix-hairpin-helix DNA-binding motif class 1" evidence="7">
    <location>
        <begin position="106"/>
        <end position="125"/>
    </location>
</feature>
<dbReference type="InterPro" id="IPR013849">
    <property type="entry name" value="DNA_helicase_Holl-junc_RuvA_I"/>
</dbReference>
<keyword evidence="5 6" id="KW-0234">DNA repair</keyword>
<keyword evidence="4 6" id="KW-0233">DNA recombination</keyword>
<comment type="domain">
    <text evidence="6">Has three domains with a flexible linker between the domains II and III and assumes an 'L' shape. Domain III is highly mobile and contacts RuvB.</text>
</comment>
<organism evidence="8 9">
    <name type="scientific">candidate division TM6 bacterium JCVI TM6SC1</name>
    <dbReference type="NCBI Taxonomy" id="1306947"/>
    <lineage>
        <taxon>Bacteria</taxon>
        <taxon>Candidatus Babelota</taxon>
        <taxon>Vermiphilus</taxon>
    </lineage>
</organism>
<dbReference type="HAMAP" id="MF_00031">
    <property type="entry name" value="DNA_HJ_migration_RuvA"/>
    <property type="match status" value="1"/>
</dbReference>
<evidence type="ECO:0000313" key="8">
    <source>
        <dbReference type="EMBL" id="KIX84941.1"/>
    </source>
</evidence>
<comment type="subcellular location">
    <subcellularLocation>
        <location evidence="6">Cytoplasm</location>
    </subcellularLocation>
</comment>
<keyword evidence="3 6" id="KW-0238">DNA-binding</keyword>
<dbReference type="GO" id="GO:0048476">
    <property type="term" value="C:Holliday junction resolvase complex"/>
    <property type="evidence" value="ECO:0007669"/>
    <property type="project" value="UniProtKB-UniRule"/>
</dbReference>
<dbReference type="InterPro" id="IPR010994">
    <property type="entry name" value="RuvA_2-like"/>
</dbReference>
<evidence type="ECO:0000256" key="6">
    <source>
        <dbReference type="HAMAP-Rule" id="MF_00031"/>
    </source>
</evidence>
<dbReference type="GO" id="GO:0009378">
    <property type="term" value="F:four-way junction helicase activity"/>
    <property type="evidence" value="ECO:0007669"/>
    <property type="project" value="InterPro"/>
</dbReference>
<dbReference type="Pfam" id="PF01330">
    <property type="entry name" value="RuvA_N"/>
    <property type="match status" value="1"/>
</dbReference>
<dbReference type="InterPro" id="IPR012340">
    <property type="entry name" value="NA-bd_OB-fold"/>
</dbReference>
<dbReference type="NCBIfam" id="TIGR00084">
    <property type="entry name" value="ruvA"/>
    <property type="match status" value="1"/>
</dbReference>
<comment type="subunit">
    <text evidence="6">Homotetramer. Forms an RuvA(8)-RuvB(12)-Holliday junction (HJ) complex. HJ DNA is sandwiched between 2 RuvA tetramers; dsDNA enters through RuvA and exits via RuvB. An RuvB hexamer assembles on each DNA strand where it exits the tetramer. Each RuvB hexamer is contacted by two RuvA subunits (via domain III) on 2 adjacent RuvB subunits; this complex drives branch migration. In the full resolvosome a probable DNA-RuvA(4)-RuvB(12)-RuvC(2) complex forms which resolves the HJ.</text>
</comment>
<evidence type="ECO:0000313" key="9">
    <source>
        <dbReference type="Proteomes" id="UP000032214"/>
    </source>
</evidence>
<dbReference type="InterPro" id="IPR003583">
    <property type="entry name" value="Hlx-hairpin-Hlx_DNA-bd_motif"/>
</dbReference>
<dbReference type="Pfam" id="PF14520">
    <property type="entry name" value="HHH_5"/>
    <property type="match status" value="1"/>
</dbReference>
<dbReference type="STRING" id="1306947.J120_04345"/>
<protein>
    <recommendedName>
        <fullName evidence="6">Holliday junction branch migration complex subunit RuvA</fullName>
    </recommendedName>
</protein>
<dbReference type="eggNOG" id="COG0632">
    <property type="taxonomic scope" value="Bacteria"/>
</dbReference>
<comment type="similarity">
    <text evidence="6">Belongs to the RuvA family.</text>
</comment>
<reference evidence="8 9" key="1">
    <citation type="journal article" date="2013" name="Proc. Natl. Acad. Sci. U.S.A.">
        <title>Candidate phylum TM6 genome recovered from a hospital sink biofilm provides genomic insights into this uncultivated phylum.</title>
        <authorList>
            <person name="McLean J.S."/>
            <person name="Lombardo M.J."/>
            <person name="Badger J.H."/>
            <person name="Edlund A."/>
            <person name="Novotny M."/>
            <person name="Yee-Greenbaum J."/>
            <person name="Vyahhi N."/>
            <person name="Hall A.P."/>
            <person name="Yang Y."/>
            <person name="Dupont C.L."/>
            <person name="Ziegler M.G."/>
            <person name="Chitsaz H."/>
            <person name="Allen A.E."/>
            <person name="Yooseph S."/>
            <person name="Tesler G."/>
            <person name="Pevzner P.A."/>
            <person name="Friedman R.M."/>
            <person name="Nealson K.H."/>
            <person name="Venter J.C."/>
            <person name="Lasken R.S."/>
        </authorList>
    </citation>
    <scope>NUCLEOTIDE SEQUENCE [LARGE SCALE GENOMIC DNA]</scope>
    <source>
        <strain evidence="8 9">TM6SC1</strain>
    </source>
</reference>
<sequence length="199" mass="21583">MIARIQGIIQEIYDEGLIVNIAGVGFDVRVPAPTTYKVGDKADLYTYLHWNQEQGPTLFGFAHADQKAIFELAISCSGVGPKMGLSILELLTPAQFIAAVHAGDERALSQVSGIGPKRAEQMIVHLKHKVSKLVASGAFAQQNTAVADSVQLSQALQSLGYARPEIAGALKYVQERSSQEAMTFDLQLRSALTWLSKTR</sequence>
<name>A0A0D2JD97_9BACT</name>
<evidence type="ECO:0000256" key="5">
    <source>
        <dbReference type="ARBA" id="ARBA00023204"/>
    </source>
</evidence>
<keyword evidence="2 6" id="KW-0227">DNA damage</keyword>
<dbReference type="GO" id="GO:0000400">
    <property type="term" value="F:four-way junction DNA binding"/>
    <property type="evidence" value="ECO:0007669"/>
    <property type="project" value="UniProtKB-UniRule"/>
</dbReference>
<dbReference type="GO" id="GO:0006281">
    <property type="term" value="P:DNA repair"/>
    <property type="evidence" value="ECO:0007669"/>
    <property type="project" value="UniProtKB-UniRule"/>
</dbReference>
<evidence type="ECO:0000256" key="1">
    <source>
        <dbReference type="ARBA" id="ARBA00022490"/>
    </source>
</evidence>
<comment type="caution">
    <text evidence="6">Lacks conserved residue(s) required for the propagation of feature annotation.</text>
</comment>
<evidence type="ECO:0000256" key="2">
    <source>
        <dbReference type="ARBA" id="ARBA00022763"/>
    </source>
</evidence>
<dbReference type="GO" id="GO:0006310">
    <property type="term" value="P:DNA recombination"/>
    <property type="evidence" value="ECO:0007669"/>
    <property type="project" value="UniProtKB-UniRule"/>
</dbReference>
<dbReference type="InterPro" id="IPR000085">
    <property type="entry name" value="RuvA"/>
</dbReference>
<dbReference type="GO" id="GO:0005737">
    <property type="term" value="C:cytoplasm"/>
    <property type="evidence" value="ECO:0007669"/>
    <property type="project" value="UniProtKB-SubCell"/>
</dbReference>
<keyword evidence="9" id="KW-1185">Reference proteome</keyword>
<proteinExistence type="inferred from homology"/>
<evidence type="ECO:0000256" key="4">
    <source>
        <dbReference type="ARBA" id="ARBA00023172"/>
    </source>
</evidence>
<comment type="function">
    <text evidence="6">The RuvA-RuvB-RuvC complex processes Holliday junction (HJ) DNA during genetic recombination and DNA repair, while the RuvA-RuvB complex plays an important role in the rescue of blocked DNA replication forks via replication fork reversal (RFR). RuvA specifically binds to HJ cruciform DNA, conferring on it an open structure. The RuvB hexamer acts as an ATP-dependent pump, pulling dsDNA into and through the RuvAB complex. HJ branch migration allows RuvC to scan DNA until it finds its consensus sequence, where it cleaves and resolves the cruciform DNA.</text>
</comment>
<dbReference type="SMART" id="SM00278">
    <property type="entry name" value="HhH1"/>
    <property type="match status" value="2"/>
</dbReference>